<protein>
    <recommendedName>
        <fullName evidence="4">tRNA-binding domain-containing protein</fullName>
    </recommendedName>
</protein>
<dbReference type="GO" id="GO:0000049">
    <property type="term" value="F:tRNA binding"/>
    <property type="evidence" value="ECO:0007669"/>
    <property type="project" value="UniProtKB-UniRule"/>
</dbReference>
<dbReference type="PROSITE" id="PS50886">
    <property type="entry name" value="TRBD"/>
    <property type="match status" value="1"/>
</dbReference>
<dbReference type="InterPro" id="IPR051270">
    <property type="entry name" value="Tyrosine-tRNA_ligase_regulator"/>
</dbReference>
<proteinExistence type="predicted"/>
<accession>A0A1E3NNC0</accession>
<keyword evidence="1 3" id="KW-0820">tRNA-binding</keyword>
<keyword evidence="2 3" id="KW-0694">RNA-binding</keyword>
<sequence length="245" mass="26521">MSNSWARISKAATAIARQTGNKTAQSVWRDGGVKFQSTAANTALKAAAPLSPKIKDIDPNTLDLRVGMIKEIRRHENADSLYVSQIQVGPNGEDASILQVCSGLVGLVDMEALHGRRIVIVNNLKPSKMRGVASQAMLLCADGETTVDGETKPNVEPVCPPEDAPLGSSLSFVHEDDAEEKVSTVDGKREVKKRIKSKAFQAVSEDLTVDNTLRVVWRQKHVLCHDIISRCCTVSDPKLAGAQVR</sequence>
<keyword evidence="6" id="KW-1185">Reference proteome</keyword>
<evidence type="ECO:0000259" key="4">
    <source>
        <dbReference type="PROSITE" id="PS50886"/>
    </source>
</evidence>
<evidence type="ECO:0000256" key="2">
    <source>
        <dbReference type="ARBA" id="ARBA00022884"/>
    </source>
</evidence>
<reference evidence="5 6" key="1">
    <citation type="journal article" date="2016" name="Proc. Natl. Acad. Sci. U.S.A.">
        <title>Comparative genomics of biotechnologically important yeasts.</title>
        <authorList>
            <person name="Riley R."/>
            <person name="Haridas S."/>
            <person name="Wolfe K.H."/>
            <person name="Lopes M.R."/>
            <person name="Hittinger C.T."/>
            <person name="Goeker M."/>
            <person name="Salamov A.A."/>
            <person name="Wisecaver J.H."/>
            <person name="Long T.M."/>
            <person name="Calvey C.H."/>
            <person name="Aerts A.L."/>
            <person name="Barry K.W."/>
            <person name="Choi C."/>
            <person name="Clum A."/>
            <person name="Coughlan A.Y."/>
            <person name="Deshpande S."/>
            <person name="Douglass A.P."/>
            <person name="Hanson S.J."/>
            <person name="Klenk H.-P."/>
            <person name="LaButti K.M."/>
            <person name="Lapidus A."/>
            <person name="Lindquist E.A."/>
            <person name="Lipzen A.M."/>
            <person name="Meier-Kolthoff J.P."/>
            <person name="Ohm R.A."/>
            <person name="Otillar R.P."/>
            <person name="Pangilinan J.L."/>
            <person name="Peng Y."/>
            <person name="Rokas A."/>
            <person name="Rosa C.A."/>
            <person name="Scheuner C."/>
            <person name="Sibirny A.A."/>
            <person name="Slot J.C."/>
            <person name="Stielow J.B."/>
            <person name="Sun H."/>
            <person name="Kurtzman C.P."/>
            <person name="Blackwell M."/>
            <person name="Grigoriev I.V."/>
            <person name="Jeffries T.W."/>
        </authorList>
    </citation>
    <scope>NUCLEOTIDE SEQUENCE [LARGE SCALE GENOMIC DNA]</scope>
    <source>
        <strain evidence="5 6">NRRL Y-2026</strain>
    </source>
</reference>
<name>A0A1E3NNC0_9ASCO</name>
<dbReference type="InterPro" id="IPR012340">
    <property type="entry name" value="NA-bd_OB-fold"/>
</dbReference>
<dbReference type="GO" id="GO:0017102">
    <property type="term" value="C:methionyl glutamyl tRNA synthetase complex"/>
    <property type="evidence" value="ECO:0007669"/>
    <property type="project" value="TreeGrafter"/>
</dbReference>
<gene>
    <name evidence="5" type="ORF">PICMEDRAFT_11919</name>
</gene>
<dbReference type="GeneID" id="30176544"/>
<dbReference type="Gene3D" id="2.40.50.140">
    <property type="entry name" value="Nucleic acid-binding proteins"/>
    <property type="match status" value="1"/>
</dbReference>
<dbReference type="Pfam" id="PF01588">
    <property type="entry name" value="tRNA_bind"/>
    <property type="match status" value="1"/>
</dbReference>
<dbReference type="OrthoDB" id="19141at2759"/>
<organism evidence="5 6">
    <name type="scientific">Pichia membranifaciens NRRL Y-2026</name>
    <dbReference type="NCBI Taxonomy" id="763406"/>
    <lineage>
        <taxon>Eukaryota</taxon>
        <taxon>Fungi</taxon>
        <taxon>Dikarya</taxon>
        <taxon>Ascomycota</taxon>
        <taxon>Saccharomycotina</taxon>
        <taxon>Pichiomycetes</taxon>
        <taxon>Pichiales</taxon>
        <taxon>Pichiaceae</taxon>
        <taxon>Pichia</taxon>
    </lineage>
</organism>
<evidence type="ECO:0000313" key="6">
    <source>
        <dbReference type="Proteomes" id="UP000094455"/>
    </source>
</evidence>
<dbReference type="SUPFAM" id="SSF50249">
    <property type="entry name" value="Nucleic acid-binding proteins"/>
    <property type="match status" value="1"/>
</dbReference>
<dbReference type="PANTHER" id="PTHR11586:SF33">
    <property type="entry name" value="AMINOACYL TRNA SYNTHASE COMPLEX-INTERACTING MULTIFUNCTIONAL PROTEIN 1"/>
    <property type="match status" value="1"/>
</dbReference>
<dbReference type="InterPro" id="IPR002547">
    <property type="entry name" value="tRNA-bd_dom"/>
</dbReference>
<feature type="domain" description="TRNA-binding" evidence="4">
    <location>
        <begin position="58"/>
        <end position="171"/>
    </location>
</feature>
<dbReference type="RefSeq" id="XP_019018076.1">
    <property type="nucleotide sequence ID" value="XM_019159857.1"/>
</dbReference>
<dbReference type="STRING" id="763406.A0A1E3NNC0"/>
<evidence type="ECO:0000256" key="3">
    <source>
        <dbReference type="PROSITE-ProRule" id="PRU00209"/>
    </source>
</evidence>
<dbReference type="EMBL" id="KV454003">
    <property type="protein sequence ID" value="ODQ46963.1"/>
    <property type="molecule type" value="Genomic_DNA"/>
</dbReference>
<evidence type="ECO:0000256" key="1">
    <source>
        <dbReference type="ARBA" id="ARBA00022555"/>
    </source>
</evidence>
<dbReference type="AlphaFoldDB" id="A0A1E3NNC0"/>
<dbReference type="Proteomes" id="UP000094455">
    <property type="component" value="Unassembled WGS sequence"/>
</dbReference>
<dbReference type="PANTHER" id="PTHR11586">
    <property type="entry name" value="TRNA-AMINOACYLATION COFACTOR ARC1 FAMILY MEMBER"/>
    <property type="match status" value="1"/>
</dbReference>
<evidence type="ECO:0000313" key="5">
    <source>
        <dbReference type="EMBL" id="ODQ46963.1"/>
    </source>
</evidence>